<evidence type="ECO:0000259" key="3">
    <source>
        <dbReference type="PROSITE" id="PS51471"/>
    </source>
</evidence>
<organism evidence="4 5">
    <name type="scientific">Purpureocillium lavendulum</name>
    <dbReference type="NCBI Taxonomy" id="1247861"/>
    <lineage>
        <taxon>Eukaryota</taxon>
        <taxon>Fungi</taxon>
        <taxon>Dikarya</taxon>
        <taxon>Ascomycota</taxon>
        <taxon>Pezizomycotina</taxon>
        <taxon>Sordariomycetes</taxon>
        <taxon>Hypocreomycetidae</taxon>
        <taxon>Hypocreales</taxon>
        <taxon>Ophiocordycipitaceae</taxon>
        <taxon>Purpureocillium</taxon>
    </lineage>
</organism>
<feature type="binding site" evidence="1">
    <location>
        <position position="285"/>
    </location>
    <ligand>
        <name>2-oxoglutarate</name>
        <dbReference type="ChEBI" id="CHEBI:16810"/>
    </ligand>
</feature>
<dbReference type="GO" id="GO:0008198">
    <property type="term" value="F:ferrous iron binding"/>
    <property type="evidence" value="ECO:0007669"/>
    <property type="project" value="TreeGrafter"/>
</dbReference>
<reference evidence="4" key="1">
    <citation type="submission" date="2023-01" db="EMBL/GenBank/DDBJ databases">
        <title>The growth and conidiation of Purpureocillium lavendulum are regulated by nitrogen source and histone H3K14 acetylation.</title>
        <authorList>
            <person name="Tang P."/>
            <person name="Han J."/>
            <person name="Zhang C."/>
            <person name="Tang P."/>
            <person name="Qi F."/>
            <person name="Zhang K."/>
            <person name="Liang L."/>
        </authorList>
    </citation>
    <scope>NUCLEOTIDE SEQUENCE</scope>
    <source>
        <strain evidence="4">YMF1.00683</strain>
    </source>
</reference>
<dbReference type="Proteomes" id="UP001163105">
    <property type="component" value="Unassembled WGS sequence"/>
</dbReference>
<accession>A0AB34G326</accession>
<dbReference type="InterPro" id="IPR005123">
    <property type="entry name" value="Oxoglu/Fe-dep_dioxygenase_dom"/>
</dbReference>
<feature type="region of interest" description="Disordered" evidence="2">
    <location>
        <begin position="25"/>
        <end position="48"/>
    </location>
</feature>
<proteinExistence type="predicted"/>
<dbReference type="Pfam" id="PF13532">
    <property type="entry name" value="2OG-FeII_Oxy_2"/>
    <property type="match status" value="1"/>
</dbReference>
<feature type="binding site" evidence="1">
    <location>
        <position position="304"/>
    </location>
    <ligand>
        <name>2-oxoglutarate</name>
        <dbReference type="ChEBI" id="CHEBI:16810"/>
    </ligand>
</feature>
<dbReference type="AlphaFoldDB" id="A0AB34G326"/>
<name>A0AB34G326_9HYPO</name>
<dbReference type="Gene3D" id="2.60.120.590">
    <property type="entry name" value="Alpha-ketoglutarate-dependent dioxygenase AlkB-like"/>
    <property type="match status" value="1"/>
</dbReference>
<dbReference type="PANTHER" id="PTHR31573:SF1">
    <property type="entry name" value="DNA OXIDATIVE DEMETHYLASE ALKBH2"/>
    <property type="match status" value="1"/>
</dbReference>
<feature type="binding site" evidence="1">
    <location>
        <position position="206"/>
    </location>
    <ligand>
        <name>2-oxoglutarate</name>
        <dbReference type="ChEBI" id="CHEBI:16810"/>
    </ligand>
</feature>
<sequence length="640" mass="70959">MTCYLSAMSGKRTIEAFFGSAPKRAKTRTDTAEGETESASSSTSKHSQYPWPIADLPPSISKEVSSLPAREARAINDQPDLDLLYFEPYVPGYLAKQLFEFLRAELPFYRVEYDIKRGGIQTHIRTPRWTTVFGLDDTSYFDEAGRVMDRVSGTPAADRRYDRYPPRPLPECLDVLRRSTEAATDCRFNFCLVNYYASGSDSISFHSDDERFLGKDPAIASFSLGARRDFLLKHKPPPPPPSSTPSRSVEPKDVAVGAGPKPLKFPLGSGDMILMRGATQSNWLHSIPKRTGKNQEDGGRINITFRRAMVKDGTENYYNYNVGSGPVYRWDKLSRDMAHPALPTNRTLRGEQRAAGSLFAVAHLRPGILAEGSEEHLVSEPLVVLEAEDLRQADLPRRVAGELDVGAEEDEQIGLRHDALGQLGVDQLDGDVSRRELALLRHLGQGTREVDDGLAAVLRRDEVQLQVAQGAVVDRGRRVLVLLGRLVNQALQVSLGAVVLFGLEYGAEVLRPPREAHDVLAYVLRRGVVVVQDRRDLVADHVDSLADADVEREDAVQDGEDENVELVLEEASHAQPRSPLRRRRSADDRKVAGCGKICLGPFCQWCSRRSALKPSVVLTLSILFFSSSLSMVWDLTSSAR</sequence>
<dbReference type="GO" id="GO:0035516">
    <property type="term" value="F:broad specificity oxidative DNA demethylase activity"/>
    <property type="evidence" value="ECO:0007669"/>
    <property type="project" value="TreeGrafter"/>
</dbReference>
<keyword evidence="5" id="KW-1185">Reference proteome</keyword>
<protein>
    <submittedName>
        <fullName evidence="4">DNA repair family protein</fullName>
    </submittedName>
</protein>
<feature type="binding site" evidence="1">
    <location>
        <position position="209"/>
    </location>
    <ligand>
        <name>substrate</name>
    </ligand>
</feature>
<comment type="caution">
    <text evidence="4">The sequence shown here is derived from an EMBL/GenBank/DDBJ whole genome shotgun (WGS) entry which is preliminary data.</text>
</comment>
<feature type="domain" description="Fe2OG dioxygenase" evidence="3">
    <location>
        <begin position="187"/>
        <end position="309"/>
    </location>
</feature>
<evidence type="ECO:0000313" key="5">
    <source>
        <dbReference type="Proteomes" id="UP001163105"/>
    </source>
</evidence>
<dbReference type="PANTHER" id="PTHR31573">
    <property type="entry name" value="ALPHA-KETOGLUTARATE-DEPENDENT DIOXYGENASE ALKB HOMOLOG 2"/>
    <property type="match status" value="1"/>
</dbReference>
<dbReference type="InterPro" id="IPR027450">
    <property type="entry name" value="AlkB-like"/>
</dbReference>
<gene>
    <name evidence="4" type="ORF">O9K51_00420</name>
</gene>
<evidence type="ECO:0000313" key="4">
    <source>
        <dbReference type="EMBL" id="KAJ6445658.1"/>
    </source>
</evidence>
<dbReference type="PROSITE" id="PS51471">
    <property type="entry name" value="FE2OG_OXY"/>
    <property type="match status" value="1"/>
</dbReference>
<feature type="binding site" evidence="1">
    <location>
        <position position="196"/>
    </location>
    <ligand>
        <name>2-oxoglutarate</name>
        <dbReference type="ChEBI" id="CHEBI:16810"/>
    </ligand>
</feature>
<dbReference type="GO" id="GO:0051747">
    <property type="term" value="F:cytosine C-5 DNA demethylase activity"/>
    <property type="evidence" value="ECO:0007669"/>
    <property type="project" value="TreeGrafter"/>
</dbReference>
<dbReference type="EMBL" id="JAQHRD010000001">
    <property type="protein sequence ID" value="KAJ6445658.1"/>
    <property type="molecule type" value="Genomic_DNA"/>
</dbReference>
<feature type="binding site" evidence="1">
    <location>
        <position position="300"/>
    </location>
    <ligand>
        <name>2-oxoglutarate</name>
        <dbReference type="ChEBI" id="CHEBI:16810"/>
    </ligand>
</feature>
<dbReference type="InterPro" id="IPR037151">
    <property type="entry name" value="AlkB-like_sf"/>
</dbReference>
<dbReference type="SUPFAM" id="SSF51197">
    <property type="entry name" value="Clavaminate synthase-like"/>
    <property type="match status" value="1"/>
</dbReference>
<feature type="region of interest" description="Disordered" evidence="2">
    <location>
        <begin position="230"/>
        <end position="262"/>
    </location>
</feature>
<dbReference type="InterPro" id="IPR032852">
    <property type="entry name" value="ALKBH2"/>
</dbReference>
<feature type="binding site" evidence="1">
    <location>
        <position position="194"/>
    </location>
    <ligand>
        <name>2-oxoglutarate</name>
        <dbReference type="ChEBI" id="CHEBI:16810"/>
    </ligand>
</feature>
<dbReference type="GO" id="GO:0006307">
    <property type="term" value="P:DNA alkylation repair"/>
    <property type="evidence" value="ECO:0007669"/>
    <property type="project" value="TreeGrafter"/>
</dbReference>
<feature type="binding site" evidence="1">
    <location>
        <position position="306"/>
    </location>
    <ligand>
        <name>2-oxoglutarate</name>
        <dbReference type="ChEBI" id="CHEBI:16810"/>
    </ligand>
</feature>
<evidence type="ECO:0000256" key="1">
    <source>
        <dbReference type="PIRSR" id="PIRSR632852-1"/>
    </source>
</evidence>
<evidence type="ECO:0000256" key="2">
    <source>
        <dbReference type="SAM" id="MobiDB-lite"/>
    </source>
</evidence>